<keyword evidence="7" id="KW-1185">Reference proteome</keyword>
<gene>
    <name evidence="6" type="ORF">CFK39_06080</name>
</gene>
<feature type="region of interest" description="Disordered" evidence="4">
    <location>
        <begin position="1"/>
        <end position="20"/>
    </location>
</feature>
<dbReference type="KEGG" id="brv:CFK39_06080"/>
<dbReference type="PANTHER" id="PTHR44942">
    <property type="entry name" value="METHYLTRANSF_11 DOMAIN-CONTAINING PROTEIN"/>
    <property type="match status" value="1"/>
</dbReference>
<evidence type="ECO:0000313" key="6">
    <source>
        <dbReference type="EMBL" id="ASK67074.1"/>
    </source>
</evidence>
<evidence type="ECO:0000259" key="5">
    <source>
        <dbReference type="Pfam" id="PF08241"/>
    </source>
</evidence>
<dbReference type="CDD" id="cd02440">
    <property type="entry name" value="AdoMet_MTases"/>
    <property type="match status" value="1"/>
</dbReference>
<dbReference type="SUPFAM" id="SSF53335">
    <property type="entry name" value="S-adenosyl-L-methionine-dependent methyltransferases"/>
    <property type="match status" value="1"/>
</dbReference>
<dbReference type="InterPro" id="IPR029063">
    <property type="entry name" value="SAM-dependent_MTases_sf"/>
</dbReference>
<reference evidence="7" key="1">
    <citation type="submission" date="2017-07" db="EMBL/GenBank/DDBJ databases">
        <title>Brachybacterium sp. VR2415.</title>
        <authorList>
            <person name="Tak E.J."/>
            <person name="Bae J.-W."/>
        </authorList>
    </citation>
    <scope>NUCLEOTIDE SEQUENCE [LARGE SCALE GENOMIC DNA]</scope>
    <source>
        <strain evidence="7">VR2415</strain>
    </source>
</reference>
<dbReference type="InterPro" id="IPR051052">
    <property type="entry name" value="Diverse_substrate_MTase"/>
</dbReference>
<dbReference type="AlphaFoldDB" id="A0A220UFR5"/>
<protein>
    <submittedName>
        <fullName evidence="6">SAM-dependent methyltransferase</fullName>
    </submittedName>
</protein>
<feature type="domain" description="Methyltransferase type 11" evidence="5">
    <location>
        <begin position="68"/>
        <end position="177"/>
    </location>
</feature>
<dbReference type="GO" id="GO:0008757">
    <property type="term" value="F:S-adenosylmethionine-dependent methyltransferase activity"/>
    <property type="evidence" value="ECO:0007669"/>
    <property type="project" value="InterPro"/>
</dbReference>
<evidence type="ECO:0000256" key="4">
    <source>
        <dbReference type="SAM" id="MobiDB-lite"/>
    </source>
</evidence>
<dbReference type="InterPro" id="IPR013216">
    <property type="entry name" value="Methyltransf_11"/>
</dbReference>
<comment type="similarity">
    <text evidence="1">Belongs to the methyltransferase superfamily.</text>
</comment>
<evidence type="ECO:0000256" key="2">
    <source>
        <dbReference type="ARBA" id="ARBA00022603"/>
    </source>
</evidence>
<feature type="compositionally biased region" description="Basic and acidic residues" evidence="4">
    <location>
        <begin position="10"/>
        <end position="20"/>
    </location>
</feature>
<evidence type="ECO:0000256" key="3">
    <source>
        <dbReference type="ARBA" id="ARBA00022679"/>
    </source>
</evidence>
<dbReference type="Proteomes" id="UP000198398">
    <property type="component" value="Chromosome"/>
</dbReference>
<dbReference type="PANTHER" id="PTHR44942:SF4">
    <property type="entry name" value="METHYLTRANSFERASE TYPE 11 DOMAIN-CONTAINING PROTEIN"/>
    <property type="match status" value="1"/>
</dbReference>
<dbReference type="EMBL" id="CP022316">
    <property type="protein sequence ID" value="ASK67074.1"/>
    <property type="molecule type" value="Genomic_DNA"/>
</dbReference>
<dbReference type="Gene3D" id="3.40.50.150">
    <property type="entry name" value="Vaccinia Virus protein VP39"/>
    <property type="match status" value="1"/>
</dbReference>
<proteinExistence type="inferred from homology"/>
<dbReference type="Pfam" id="PF08241">
    <property type="entry name" value="Methyltransf_11"/>
    <property type="match status" value="1"/>
</dbReference>
<keyword evidence="2 6" id="KW-0489">Methyltransferase</keyword>
<organism evidence="6 7">
    <name type="scientific">Brachybacterium avium</name>
    <dbReference type="NCBI Taxonomy" id="2017485"/>
    <lineage>
        <taxon>Bacteria</taxon>
        <taxon>Bacillati</taxon>
        <taxon>Actinomycetota</taxon>
        <taxon>Actinomycetes</taxon>
        <taxon>Micrococcales</taxon>
        <taxon>Dermabacteraceae</taxon>
        <taxon>Brachybacterium</taxon>
    </lineage>
</organism>
<keyword evidence="3 6" id="KW-0808">Transferase</keyword>
<accession>A0A220UFR5</accession>
<name>A0A220UFR5_9MICO</name>
<evidence type="ECO:0000313" key="7">
    <source>
        <dbReference type="Proteomes" id="UP000198398"/>
    </source>
</evidence>
<evidence type="ECO:0000256" key="1">
    <source>
        <dbReference type="ARBA" id="ARBA00008361"/>
    </source>
</evidence>
<dbReference type="GO" id="GO:0032259">
    <property type="term" value="P:methylation"/>
    <property type="evidence" value="ECO:0007669"/>
    <property type="project" value="UniProtKB-KW"/>
</dbReference>
<sequence>MHPPVPPISSRDEPRFRDRERKNALAAAFQEQGEDYDRLRPGYPGAVLEAMLAQMPARAAGGEGRAIDLGAGTGKLSWALAERGLSVTAVDTSAAMLETARRGGASLPTPSGTASPAAALATSPAAALATHLAPAEATGLPAGSAELVTVAQAWHWFDAATASAEAARLLAPGGVLALVWNMLDVTIPWVHRLSRIMHAGDIHREDFTPTVGPELELTARSVHQWEDPMPTGDLIDLARTRSYVITAPEERRAKVLANLDWYLHEHLGHAPGDLVGVPYRTDLFLYRAARQSLVGLRGC</sequence>